<sequence>MTTDMKRWTPGRLLLARIIRFWREQLRIWKTVGDWTVLLYIVVPGGWILGGLWLEMLREPPAWLKALPPELALVLFVLLMFAGRLRTFLEEADVLILLQRPSWIRTLRLGGAVYTLAVQAVTTALLFTLLLPWLRLHDAFDAGGLVLWAVFTLACRLLTAAVVRLAASRLRGWKLWTADTALACALIAFYVTPVLTADGSLAVMGCCTAIAFAMWAAAIACVLRRRSGYEADLAAERQARAASADFLLSAVVEKKPVPKWKRPALFPRSGRILRSSDPGAMLAEMRIKSFARQFRHLGQVFRLLAISTFALVSVPGWLSLILAALLMMFLGSWMQREWREWMDEPFIAQFRWEEAAIRRGASLSRFWLVLPAAAWFAAVAGWQFAGWAGLLPAVPAGVGLWALINAAMMDLAVTKRRSGAGETGDAEVRETPES</sequence>
<evidence type="ECO:0000313" key="2">
    <source>
        <dbReference type="EMBL" id="CAG5076984.1"/>
    </source>
</evidence>
<reference evidence="2 3" key="1">
    <citation type="submission" date="2021-04" db="EMBL/GenBank/DDBJ databases">
        <authorList>
            <person name="Rakotoarivonina H."/>
        </authorList>
    </citation>
    <scope>NUCLEOTIDE SEQUENCE [LARGE SCALE GENOMIC DNA]</scope>
    <source>
        <strain evidence="2 3">XE</strain>
    </source>
</reference>
<dbReference type="Proteomes" id="UP000681526">
    <property type="component" value="Unassembled WGS sequence"/>
</dbReference>
<evidence type="ECO:0000313" key="3">
    <source>
        <dbReference type="Proteomes" id="UP000681526"/>
    </source>
</evidence>
<gene>
    <name evidence="2" type="primary">txxe 610</name>
    <name evidence="2" type="ORF">TXXE_01005</name>
</gene>
<dbReference type="Pfam" id="PF05975">
    <property type="entry name" value="EcsB"/>
    <property type="match status" value="1"/>
</dbReference>
<protein>
    <recommendedName>
        <fullName evidence="4">ABC transporter permease</fullName>
    </recommendedName>
</protein>
<feature type="transmembrane region" description="Helical" evidence="1">
    <location>
        <begin position="106"/>
        <end position="133"/>
    </location>
</feature>
<name>A0ABN7RGP7_THEXY</name>
<evidence type="ECO:0000256" key="1">
    <source>
        <dbReference type="SAM" id="Phobius"/>
    </source>
</evidence>
<dbReference type="InterPro" id="IPR010288">
    <property type="entry name" value="EcsB_ABC"/>
</dbReference>
<feature type="transmembrane region" description="Helical" evidence="1">
    <location>
        <begin position="32"/>
        <end position="54"/>
    </location>
</feature>
<feature type="transmembrane region" description="Helical" evidence="1">
    <location>
        <begin position="175"/>
        <end position="195"/>
    </location>
</feature>
<keyword evidence="1" id="KW-1133">Transmembrane helix</keyword>
<evidence type="ECO:0008006" key="4">
    <source>
        <dbReference type="Google" id="ProtNLM"/>
    </source>
</evidence>
<feature type="transmembrane region" description="Helical" evidence="1">
    <location>
        <begin position="390"/>
        <end position="408"/>
    </location>
</feature>
<keyword evidence="3" id="KW-1185">Reference proteome</keyword>
<accession>A0ABN7RGP7</accession>
<dbReference type="EMBL" id="CAJRAY010000005">
    <property type="protein sequence ID" value="CAG5076984.1"/>
    <property type="molecule type" value="Genomic_DNA"/>
</dbReference>
<feature type="transmembrane region" description="Helical" evidence="1">
    <location>
        <begin position="145"/>
        <end position="163"/>
    </location>
</feature>
<keyword evidence="1" id="KW-0472">Membrane</keyword>
<proteinExistence type="predicted"/>
<comment type="caution">
    <text evidence="2">The sequence shown here is derived from an EMBL/GenBank/DDBJ whole genome shotgun (WGS) entry which is preliminary data.</text>
</comment>
<keyword evidence="1" id="KW-0812">Transmembrane</keyword>
<organism evidence="2 3">
    <name type="scientific">Thermobacillus xylanilyticus</name>
    <dbReference type="NCBI Taxonomy" id="76633"/>
    <lineage>
        <taxon>Bacteria</taxon>
        <taxon>Bacillati</taxon>
        <taxon>Bacillota</taxon>
        <taxon>Bacilli</taxon>
        <taxon>Bacillales</taxon>
        <taxon>Paenibacillaceae</taxon>
        <taxon>Thermobacillus</taxon>
    </lineage>
</organism>
<feature type="transmembrane region" description="Helical" evidence="1">
    <location>
        <begin position="201"/>
        <end position="223"/>
    </location>
</feature>
<feature type="transmembrane region" description="Helical" evidence="1">
    <location>
        <begin position="66"/>
        <end position="85"/>
    </location>
</feature>